<comment type="caution">
    <text evidence="2">The sequence shown here is derived from an EMBL/GenBank/DDBJ whole genome shotgun (WGS) entry which is preliminary data.</text>
</comment>
<dbReference type="Pfam" id="PF08367">
    <property type="entry name" value="M16C_assoc"/>
    <property type="match status" value="1"/>
</dbReference>
<dbReference type="Proteomes" id="UP001466331">
    <property type="component" value="Unassembled WGS sequence"/>
</dbReference>
<dbReference type="RefSeq" id="WP_420069075.1">
    <property type="nucleotide sequence ID" value="NZ_JBCHKQ010000001.1"/>
</dbReference>
<dbReference type="PANTHER" id="PTHR43016">
    <property type="entry name" value="PRESEQUENCE PROTEASE"/>
    <property type="match status" value="1"/>
</dbReference>
<accession>A0ABU9UAD3</accession>
<dbReference type="InterPro" id="IPR007863">
    <property type="entry name" value="Peptidase_M16_C"/>
</dbReference>
<reference evidence="2 3" key="1">
    <citation type="submission" date="2024-03" db="EMBL/GenBank/DDBJ databases">
        <title>Ignisphaera cupida sp. nov., a hyperthermophilic hydrolytic archaeon from a hot spring of Kamchatka, and proposal of Ignisphaeraceae fam. nov.</title>
        <authorList>
            <person name="Podosokorskaya O.A."/>
            <person name="Elcheninov A.G."/>
            <person name="Maltseva A.I."/>
            <person name="Zayulina K.S."/>
            <person name="Novikov A."/>
            <person name="Merkel A.Y."/>
        </authorList>
    </citation>
    <scope>NUCLEOTIDE SEQUENCE [LARGE SCALE GENOMIC DNA]</scope>
    <source>
        <strain evidence="2 3">38H-sp</strain>
    </source>
</reference>
<evidence type="ECO:0000313" key="3">
    <source>
        <dbReference type="Proteomes" id="UP001466331"/>
    </source>
</evidence>
<evidence type="ECO:0000259" key="1">
    <source>
        <dbReference type="SMART" id="SM01264"/>
    </source>
</evidence>
<dbReference type="InterPro" id="IPR011249">
    <property type="entry name" value="Metalloenz_LuxS/M16"/>
</dbReference>
<evidence type="ECO:0000313" key="2">
    <source>
        <dbReference type="EMBL" id="MEM5947632.1"/>
    </source>
</evidence>
<dbReference type="Pfam" id="PF05193">
    <property type="entry name" value="Peptidase_M16_C"/>
    <property type="match status" value="1"/>
</dbReference>
<dbReference type="InterPro" id="IPR013578">
    <property type="entry name" value="Peptidase_M16C_assoc"/>
</dbReference>
<dbReference type="SUPFAM" id="SSF63411">
    <property type="entry name" value="LuxS/MPP-like metallohydrolase"/>
    <property type="match status" value="4"/>
</dbReference>
<dbReference type="PANTHER" id="PTHR43016:SF13">
    <property type="entry name" value="PRESEQUENCE PROTEASE, MITOCHONDRIAL"/>
    <property type="match status" value="1"/>
</dbReference>
<protein>
    <submittedName>
        <fullName evidence="2">Insulinase family protein</fullName>
    </submittedName>
</protein>
<feature type="domain" description="Peptidase M16C associated" evidence="1">
    <location>
        <begin position="463"/>
        <end position="711"/>
    </location>
</feature>
<dbReference type="Pfam" id="PF22516">
    <property type="entry name" value="PreP_C"/>
    <property type="match status" value="1"/>
</dbReference>
<keyword evidence="3" id="KW-1185">Reference proteome</keyword>
<organism evidence="2 3">
    <name type="scientific">Rarispira pelagica</name>
    <dbReference type="NCBI Taxonomy" id="3141764"/>
    <lineage>
        <taxon>Bacteria</taxon>
        <taxon>Pseudomonadati</taxon>
        <taxon>Spirochaetota</taxon>
        <taxon>Spirochaetia</taxon>
        <taxon>Winmispirales</taxon>
        <taxon>Winmispiraceae</taxon>
        <taxon>Rarispira</taxon>
    </lineage>
</organism>
<dbReference type="InterPro" id="IPR055130">
    <property type="entry name" value="PreP_C"/>
</dbReference>
<gene>
    <name evidence="2" type="ORF">WKV44_03645</name>
</gene>
<dbReference type="EMBL" id="JBCHKQ010000001">
    <property type="protein sequence ID" value="MEM5947632.1"/>
    <property type="molecule type" value="Genomic_DNA"/>
</dbReference>
<name>A0ABU9UAD3_9SPIR</name>
<proteinExistence type="predicted"/>
<dbReference type="SMART" id="SM01264">
    <property type="entry name" value="M16C_associated"/>
    <property type="match status" value="1"/>
</dbReference>
<dbReference type="Gene3D" id="3.30.830.10">
    <property type="entry name" value="Metalloenzyme, LuxS/M16 peptidase-like"/>
    <property type="match status" value="4"/>
</dbReference>
<sequence length="998" mass="111642">MSLSAGDRFAGFIVKSVDFIEELSARGILCVHERTGAQVYHVNTDDRENLFCFSFKTLPDNNKGIPHILEHSVLCGSEAFPVKDPFAFLMRSSLSTFLNAMTYPDRTLYPAGSVVEEDYFNLMRVYGDAVFFPLLKREAFLQEGHRLELSDNGLHRVGVVYNEMKGVFSDPEALSADLSFRGLFPDCNLGFESGGVPEAIADLSYQEFMDFYRKNYNPAACKIVLYGNIATEKQLEFLDREFLSRMEGKELSCEILIQPEWSEPRRREEFYGADKDAEEDEDFIVSVNWKTAPLSDRESVVALEVLSEILLGTDAAPLRKALLESGLGEDVAPSTGYENELFYSIFSAGLKGVSECDVNRVEDLVLDCLSSLAEKGIPSENIEAAFRKMDFRYRELYGKRNAGLVYIRRIVRGWIYDVPPAFLLDFLPVFDRIRKIASSDSSFFPKLIKKWLLDNRHRLTLIMRPRPGMFEEEEKREQEQLDKLFSSMSEKQLDEIRQDSELVSKFQSADDRDIAAKCIPVLELEALPKTVEKIEQEHIVLSGIPVYLQPIESNGVVYVDIIFSLDALSDKELYFIPLLVDMLEGTSTPEMTYDQVAIKMDMLTGGLSVNEDASTTVDNKTVSSIIIRVKMLETMVDESVPFITSYLSSADVSDRERLRMVLGECRQDFVSSIVSSGNSFMTLRSEAAFSSAMAMEERWKGVAQFFFLDTLSRGIFPKNFDELLWSPVYENNIIGRDFNVISNEVGAMLVGLKNRFMCRENVILSVTGKGKGADKVARLISDWASSLPSSASSPAVRSALSLPLSQGFVAPSKVSYVAAVMPAPRLGDIGFSELAVAAQALKSGLLWERIRMKGGAYGASAGISALEGTWSFSSYRDPNSLKTVMAYEEILQDLAKGVVGQKEIEQAIRGLIGKEIAPQSPSARGYTALRRAVLGITDDMRQKHRDSVLSCSAEKVRKAAEILVDNWQSRKISVLGDDARIEEIAKAGWAFKRIDIRL</sequence>